<reference evidence="2" key="1">
    <citation type="submission" date="2017-08" db="EMBL/GenBank/DDBJ databases">
        <authorList>
            <person name="Polle J.E."/>
            <person name="Barry K."/>
            <person name="Cushman J."/>
            <person name="Schmutz J."/>
            <person name="Tran D."/>
            <person name="Hathwaick L.T."/>
            <person name="Yim W.C."/>
            <person name="Jenkins J."/>
            <person name="Mckie-Krisberg Z.M."/>
            <person name="Prochnik S."/>
            <person name="Lindquist E."/>
            <person name="Dockter R.B."/>
            <person name="Adam C."/>
            <person name="Molina H."/>
            <person name="Bunkerborg J."/>
            <person name="Jin E."/>
            <person name="Buchheim M."/>
            <person name="Magnuson J."/>
        </authorList>
    </citation>
    <scope>NUCLEOTIDE SEQUENCE</scope>
    <source>
        <strain evidence="2">CCAP 19/18</strain>
    </source>
</reference>
<protein>
    <submittedName>
        <fullName evidence="2">Survival motor neuron interacting protein 1-domain-containing protein</fullName>
    </submittedName>
</protein>
<dbReference type="Gene3D" id="1.20.58.1070">
    <property type="match status" value="1"/>
</dbReference>
<dbReference type="Pfam" id="PF04938">
    <property type="entry name" value="SIP1"/>
    <property type="match status" value="1"/>
</dbReference>
<accession>A0ABQ7GD14</accession>
<comment type="similarity">
    <text evidence="1">Belongs to the gemin-2 family.</text>
</comment>
<dbReference type="PANTHER" id="PTHR12794">
    <property type="entry name" value="GEMIN2"/>
    <property type="match status" value="1"/>
</dbReference>
<dbReference type="Proteomes" id="UP000815325">
    <property type="component" value="Unassembled WGS sequence"/>
</dbReference>
<organism evidence="2 3">
    <name type="scientific">Dunaliella salina</name>
    <name type="common">Green alga</name>
    <name type="synonym">Protococcus salinus</name>
    <dbReference type="NCBI Taxonomy" id="3046"/>
    <lineage>
        <taxon>Eukaryota</taxon>
        <taxon>Viridiplantae</taxon>
        <taxon>Chlorophyta</taxon>
        <taxon>core chlorophytes</taxon>
        <taxon>Chlorophyceae</taxon>
        <taxon>CS clade</taxon>
        <taxon>Chlamydomonadales</taxon>
        <taxon>Dunaliellaceae</taxon>
        <taxon>Dunaliella</taxon>
    </lineage>
</organism>
<evidence type="ECO:0000256" key="1">
    <source>
        <dbReference type="ARBA" id="ARBA00025758"/>
    </source>
</evidence>
<evidence type="ECO:0000313" key="3">
    <source>
        <dbReference type="Proteomes" id="UP000815325"/>
    </source>
</evidence>
<keyword evidence="3" id="KW-1185">Reference proteome</keyword>
<proteinExistence type="inferred from homology"/>
<dbReference type="InterPro" id="IPR035426">
    <property type="entry name" value="Gemin2/Brr1"/>
</dbReference>
<comment type="caution">
    <text evidence="2">The sequence shown here is derived from an EMBL/GenBank/DDBJ whole genome shotgun (WGS) entry which is preliminary data.</text>
</comment>
<gene>
    <name evidence="2" type="ORF">DUNSADRAFT_11579</name>
</gene>
<name>A0ABQ7GD14_DUNSA</name>
<sequence>MSSLPAATAFNKWLRQFVHEFAQLRKALTALSSQPSPVPPPFQVPKPFDSEGWERLCFGRLRAEEVQSGSPSQAGGLSLAASPGVAGQGVTPTASVYGQTATRRVGPGPLAESLLPLVLHMDQVVVGNLLARQVAELQTASSMQPFCAQWIYALGAILEKPVHADVSASLRALMKRVASMRAGLLQGPDDPQVPLLNVVAAVAGAYFGQDAELLGLLGTDADMP</sequence>
<dbReference type="EMBL" id="MU069867">
    <property type="protein sequence ID" value="KAF5832507.1"/>
    <property type="molecule type" value="Genomic_DNA"/>
</dbReference>
<dbReference type="PANTHER" id="PTHR12794:SF0">
    <property type="entry name" value="GEM-ASSOCIATED PROTEIN 2"/>
    <property type="match status" value="1"/>
</dbReference>
<evidence type="ECO:0000313" key="2">
    <source>
        <dbReference type="EMBL" id="KAF5832507.1"/>
    </source>
</evidence>